<protein>
    <submittedName>
        <fullName evidence="1">Uncharacterized protein</fullName>
    </submittedName>
</protein>
<dbReference type="OrthoDB" id="4848593at2759"/>
<dbReference type="AlphaFoldDB" id="A0A135SW34"/>
<sequence>MRGSFSLRNLPHPEERELYSLVRRVQGSVCDYLPTLPPFPNWPPAFTPQTLQFFPDVQEMWLKIGQKFERIDPRVSFHYSHDDRTPIDTQILPTLNLQALFPEETLITQLRVAEKQGISVFLMTESVERSQIKLLLKDGAVRMQFLDPHYNCYHELHDDLRARGITLEEAMQQQH</sequence>
<comment type="caution">
    <text evidence="1">The sequence shown here is derived from an EMBL/GenBank/DDBJ whole genome shotgun (WGS) entry which is preliminary data.</text>
</comment>
<evidence type="ECO:0000313" key="1">
    <source>
        <dbReference type="EMBL" id="KXH40122.1"/>
    </source>
</evidence>
<accession>A0A135SW34</accession>
<evidence type="ECO:0000313" key="2">
    <source>
        <dbReference type="Proteomes" id="UP000070121"/>
    </source>
</evidence>
<dbReference type="Proteomes" id="UP000070121">
    <property type="component" value="Unassembled WGS sequence"/>
</dbReference>
<name>A0A135SW34_9PEZI</name>
<dbReference type="EMBL" id="JFFI01002201">
    <property type="protein sequence ID" value="KXH40122.1"/>
    <property type="molecule type" value="Genomic_DNA"/>
</dbReference>
<organism evidence="1 2">
    <name type="scientific">Colletotrichum salicis</name>
    <dbReference type="NCBI Taxonomy" id="1209931"/>
    <lineage>
        <taxon>Eukaryota</taxon>
        <taxon>Fungi</taxon>
        <taxon>Dikarya</taxon>
        <taxon>Ascomycota</taxon>
        <taxon>Pezizomycotina</taxon>
        <taxon>Sordariomycetes</taxon>
        <taxon>Hypocreomycetidae</taxon>
        <taxon>Glomerellales</taxon>
        <taxon>Glomerellaceae</taxon>
        <taxon>Colletotrichum</taxon>
        <taxon>Colletotrichum acutatum species complex</taxon>
    </lineage>
</organism>
<reference evidence="1 2" key="1">
    <citation type="submission" date="2014-02" db="EMBL/GenBank/DDBJ databases">
        <title>The genome sequence of Colletotrichum salicis CBS 607.94.</title>
        <authorList>
            <person name="Baroncelli R."/>
            <person name="Thon M.R."/>
        </authorList>
    </citation>
    <scope>NUCLEOTIDE SEQUENCE [LARGE SCALE GENOMIC DNA]</scope>
    <source>
        <strain evidence="1 2">CBS 607.94</strain>
    </source>
</reference>
<keyword evidence="2" id="KW-1185">Reference proteome</keyword>
<gene>
    <name evidence="1" type="ORF">CSAL01_07499</name>
</gene>
<proteinExistence type="predicted"/>